<dbReference type="InterPro" id="IPR029061">
    <property type="entry name" value="THDP-binding"/>
</dbReference>
<dbReference type="PANTHER" id="PTHR42897">
    <property type="entry name" value="PYRUVATE SYNTHASE SUBUNIT PORB"/>
    <property type="match status" value="1"/>
</dbReference>
<keyword evidence="4" id="KW-1185">Reference proteome</keyword>
<evidence type="ECO:0000313" key="3">
    <source>
        <dbReference type="EMBL" id="MCS3917852.1"/>
    </source>
</evidence>
<evidence type="ECO:0000259" key="2">
    <source>
        <dbReference type="Pfam" id="PF02775"/>
    </source>
</evidence>
<dbReference type="EC" id="1.2.7.1" evidence="3"/>
<dbReference type="CDD" id="cd03376">
    <property type="entry name" value="TPP_PFOR_porB_like"/>
    <property type="match status" value="1"/>
</dbReference>
<keyword evidence="1 3" id="KW-0560">Oxidoreductase</keyword>
<organism evidence="3 4">
    <name type="scientific">Candidatus Fervidibacter sacchari</name>
    <dbReference type="NCBI Taxonomy" id="1448929"/>
    <lineage>
        <taxon>Bacteria</taxon>
        <taxon>Candidatus Fervidibacterota</taxon>
        <taxon>Candidatus Fervidibacter</taxon>
    </lineage>
</organism>
<proteinExistence type="predicted"/>
<dbReference type="InterPro" id="IPR051479">
    <property type="entry name" value="PorB-like"/>
</dbReference>
<feature type="domain" description="Thiamine pyrophosphate enzyme TPP-binding" evidence="2">
    <location>
        <begin position="47"/>
        <end position="214"/>
    </location>
</feature>
<keyword evidence="3" id="KW-0670">Pyruvate</keyword>
<evidence type="ECO:0000313" key="4">
    <source>
        <dbReference type="Proteomes" id="UP001204798"/>
    </source>
</evidence>
<dbReference type="InterPro" id="IPR011766">
    <property type="entry name" value="TPP_enzyme_TPP-bd"/>
</dbReference>
<reference evidence="3 4" key="1">
    <citation type="submission" date="2022-08" db="EMBL/GenBank/DDBJ databases">
        <title>Bacterial and archaeal communities from various locations to study Microbial Dark Matter (Phase II).</title>
        <authorList>
            <person name="Stepanauskas R."/>
        </authorList>
    </citation>
    <scope>NUCLEOTIDE SEQUENCE [LARGE SCALE GENOMIC DNA]</scope>
    <source>
        <strain evidence="3 4">PD1</strain>
    </source>
</reference>
<protein>
    <submittedName>
        <fullName evidence="3">Pyruvate ferredoxin oxidoreductase beta subunit</fullName>
        <ecNumber evidence="3">1.2.7.1</ecNumber>
    </submittedName>
</protein>
<comment type="caution">
    <text evidence="3">The sequence shown here is derived from an EMBL/GenBank/DDBJ whole genome shotgun (WGS) entry which is preliminary data.</text>
</comment>
<dbReference type="Gene3D" id="3.40.50.970">
    <property type="match status" value="1"/>
</dbReference>
<accession>A0ABT2EIT0</accession>
<evidence type="ECO:0000256" key="1">
    <source>
        <dbReference type="ARBA" id="ARBA00023002"/>
    </source>
</evidence>
<dbReference type="Proteomes" id="UP001204798">
    <property type="component" value="Unassembled WGS sequence"/>
</dbReference>
<dbReference type="SUPFAM" id="SSF52518">
    <property type="entry name" value="Thiamin diphosphate-binding fold (THDP-binding)"/>
    <property type="match status" value="1"/>
</dbReference>
<dbReference type="PANTHER" id="PTHR42897:SF2">
    <property type="entry name" value="PYRUVATE SYNTHASE SUBUNIT PORB"/>
    <property type="match status" value="1"/>
</dbReference>
<sequence length="319" mass="35005">MPSVKELAQKPLPLVSGHRACAGCPEPIAARWVMASSDKPVVACVATGCLEVTTTIFPYTSWNVPYIHVAFENAAAVASGVEAALKALKRRGRYDGDVNVVAFAGDGGTYDIGLQALSGALERGHKFVFVCLDNQAYMNTGIQRSGATPRYAHTTTSPAGDVLAGKPQGRKNIMEIVAAHGIPYAAQASPSHWKDFLLKAEKAFKADGPAFLNVLIACNLGWGFEPIETLEISRLAVETCFWPLYEIENGVYRITYKPRHKLPVEEFLKRQRRFAHLFRPENRHLIEAIQAEIDAQWEELLRKEAMTARKEAKAAASPS</sequence>
<dbReference type="GO" id="GO:0019164">
    <property type="term" value="F:pyruvate synthase activity"/>
    <property type="evidence" value="ECO:0007669"/>
    <property type="project" value="UniProtKB-EC"/>
</dbReference>
<gene>
    <name evidence="3" type="ORF">M2350_000249</name>
</gene>
<dbReference type="EMBL" id="JANUCP010000001">
    <property type="protein sequence ID" value="MCS3917852.1"/>
    <property type="molecule type" value="Genomic_DNA"/>
</dbReference>
<dbReference type="Pfam" id="PF02775">
    <property type="entry name" value="TPP_enzyme_C"/>
    <property type="match status" value="1"/>
</dbReference>
<name>A0ABT2EIT0_9BACT</name>
<dbReference type="RefSeq" id="WP_259092475.1">
    <property type="nucleotide sequence ID" value="NZ_CP130454.1"/>
</dbReference>